<dbReference type="InterPro" id="IPR003661">
    <property type="entry name" value="HisK_dim/P_dom"/>
</dbReference>
<dbReference type="SUPFAM" id="SSF55874">
    <property type="entry name" value="ATPase domain of HSP90 chaperone/DNA topoisomerase II/histidine kinase"/>
    <property type="match status" value="1"/>
</dbReference>
<keyword evidence="10 11" id="KW-0472">Membrane</keyword>
<dbReference type="Proteomes" id="UP000479756">
    <property type="component" value="Unassembled WGS sequence"/>
</dbReference>
<dbReference type="PANTHER" id="PTHR45436:SF5">
    <property type="entry name" value="SENSOR HISTIDINE KINASE TRCS"/>
    <property type="match status" value="1"/>
</dbReference>
<evidence type="ECO:0000256" key="6">
    <source>
        <dbReference type="ARBA" id="ARBA00022692"/>
    </source>
</evidence>
<dbReference type="InterPro" id="IPR050428">
    <property type="entry name" value="TCS_sensor_his_kinase"/>
</dbReference>
<evidence type="ECO:0000313" key="15">
    <source>
        <dbReference type="Proteomes" id="UP000479756"/>
    </source>
</evidence>
<keyword evidence="4" id="KW-0597">Phosphoprotein</keyword>
<keyword evidence="5" id="KW-0808">Transferase</keyword>
<dbReference type="InterPro" id="IPR005467">
    <property type="entry name" value="His_kinase_dom"/>
</dbReference>
<evidence type="ECO:0000259" key="13">
    <source>
        <dbReference type="PROSITE" id="PS50885"/>
    </source>
</evidence>
<evidence type="ECO:0000256" key="8">
    <source>
        <dbReference type="ARBA" id="ARBA00022989"/>
    </source>
</evidence>
<evidence type="ECO:0000256" key="9">
    <source>
        <dbReference type="ARBA" id="ARBA00023012"/>
    </source>
</evidence>
<comment type="caution">
    <text evidence="14">The sequence shown here is derived from an EMBL/GenBank/DDBJ whole genome shotgun (WGS) entry which is preliminary data.</text>
</comment>
<dbReference type="PRINTS" id="PR00344">
    <property type="entry name" value="BCTRLSENSOR"/>
</dbReference>
<dbReference type="PROSITE" id="PS50109">
    <property type="entry name" value="HIS_KIN"/>
    <property type="match status" value="1"/>
</dbReference>
<organism evidence="14 15">
    <name type="scientific">Galbitalea soli</name>
    <dbReference type="NCBI Taxonomy" id="1268042"/>
    <lineage>
        <taxon>Bacteria</taxon>
        <taxon>Bacillati</taxon>
        <taxon>Actinomycetota</taxon>
        <taxon>Actinomycetes</taxon>
        <taxon>Micrococcales</taxon>
        <taxon>Microbacteriaceae</taxon>
        <taxon>Galbitalea</taxon>
    </lineage>
</organism>
<feature type="domain" description="Histidine kinase" evidence="12">
    <location>
        <begin position="235"/>
        <end position="456"/>
    </location>
</feature>
<keyword evidence="7 14" id="KW-0418">Kinase</keyword>
<proteinExistence type="predicted"/>
<dbReference type="PANTHER" id="PTHR45436">
    <property type="entry name" value="SENSOR HISTIDINE KINASE YKOH"/>
    <property type="match status" value="1"/>
</dbReference>
<comment type="catalytic activity">
    <reaction evidence="1">
        <text>ATP + protein L-histidine = ADP + protein N-phospho-L-histidine.</text>
        <dbReference type="EC" id="2.7.13.3"/>
    </reaction>
</comment>
<dbReference type="SMART" id="SM00304">
    <property type="entry name" value="HAMP"/>
    <property type="match status" value="1"/>
</dbReference>
<evidence type="ECO:0000256" key="11">
    <source>
        <dbReference type="SAM" id="Phobius"/>
    </source>
</evidence>
<evidence type="ECO:0000256" key="2">
    <source>
        <dbReference type="ARBA" id="ARBA00004236"/>
    </source>
</evidence>
<feature type="transmembrane region" description="Helical" evidence="11">
    <location>
        <begin position="155"/>
        <end position="177"/>
    </location>
</feature>
<dbReference type="EC" id="2.7.13.3" evidence="3"/>
<dbReference type="GO" id="GO:0000155">
    <property type="term" value="F:phosphorelay sensor kinase activity"/>
    <property type="evidence" value="ECO:0007669"/>
    <property type="project" value="InterPro"/>
</dbReference>
<dbReference type="CDD" id="cd00082">
    <property type="entry name" value="HisKA"/>
    <property type="match status" value="1"/>
</dbReference>
<dbReference type="Pfam" id="PF02518">
    <property type="entry name" value="HATPase_c"/>
    <property type="match status" value="1"/>
</dbReference>
<evidence type="ECO:0000256" key="4">
    <source>
        <dbReference type="ARBA" id="ARBA00022553"/>
    </source>
</evidence>
<dbReference type="InterPro" id="IPR003660">
    <property type="entry name" value="HAMP_dom"/>
</dbReference>
<dbReference type="SMART" id="SM00388">
    <property type="entry name" value="HisKA"/>
    <property type="match status" value="1"/>
</dbReference>
<dbReference type="SUPFAM" id="SSF47384">
    <property type="entry name" value="Homodimeric domain of signal transducing histidine kinase"/>
    <property type="match status" value="1"/>
</dbReference>
<dbReference type="CDD" id="cd00075">
    <property type="entry name" value="HATPase"/>
    <property type="match status" value="1"/>
</dbReference>
<dbReference type="InterPro" id="IPR003594">
    <property type="entry name" value="HATPase_dom"/>
</dbReference>
<evidence type="ECO:0000256" key="10">
    <source>
        <dbReference type="ARBA" id="ARBA00023136"/>
    </source>
</evidence>
<dbReference type="GO" id="GO:0005886">
    <property type="term" value="C:plasma membrane"/>
    <property type="evidence" value="ECO:0007669"/>
    <property type="project" value="UniProtKB-SubCell"/>
</dbReference>
<comment type="subcellular location">
    <subcellularLocation>
        <location evidence="2">Cell membrane</location>
    </subcellularLocation>
</comment>
<evidence type="ECO:0000256" key="3">
    <source>
        <dbReference type="ARBA" id="ARBA00012438"/>
    </source>
</evidence>
<dbReference type="SMART" id="SM00387">
    <property type="entry name" value="HATPase_c"/>
    <property type="match status" value="1"/>
</dbReference>
<dbReference type="InterPro" id="IPR036097">
    <property type="entry name" value="HisK_dim/P_sf"/>
</dbReference>
<dbReference type="AlphaFoldDB" id="A0A7C9TQ62"/>
<dbReference type="InterPro" id="IPR036890">
    <property type="entry name" value="HATPase_C_sf"/>
</dbReference>
<sequence length="456" mass="47135">MRWLRGRTIRARITVWSVLAGAVIMIVAGLGFQLGLDAVVTSSTRSLLSSNVAPYEAAVQAGATTAFDPPGEGQIVAVVDPAGVVRVSSLSTALTVELPRLTAMPAGVHRVTTASTVYDVVSEAVRGRGGTWHVVAARNRATEAVVRGGIGVVEVIVGLVLVAAFGLASWVGTGLALRPVGRMRERARKLSSAGGADTLPVGPVRDELSELAETLNAFITSVRASNDRERQMVADASHELRTPIAVLKTQLQLAHLSSGDAVALEREISEAESTLDRLSSLATSLLALSSIESAGPVAVTSGEEIIAEFLAAMDRAVLLASGYSVTVDFAGVTLDPAVRLPISTADFSRLVDNLVANAIAASPRGSTVVVSLGREGQTGVLRVRDSGHGMPASFIPVAFNRFTRSEASRGRADGLGGSGLGLAIVKAIVVRGGGDVRLLPRPDGGVEAIVTLPVVD</sequence>
<dbReference type="Gene3D" id="1.10.287.130">
    <property type="match status" value="1"/>
</dbReference>
<evidence type="ECO:0000256" key="7">
    <source>
        <dbReference type="ARBA" id="ARBA00022777"/>
    </source>
</evidence>
<gene>
    <name evidence="14" type="ORF">G3T37_07580</name>
</gene>
<dbReference type="Pfam" id="PF00672">
    <property type="entry name" value="HAMP"/>
    <property type="match status" value="1"/>
</dbReference>
<evidence type="ECO:0000313" key="14">
    <source>
        <dbReference type="EMBL" id="NEM91216.1"/>
    </source>
</evidence>
<keyword evidence="15" id="KW-1185">Reference proteome</keyword>
<keyword evidence="9" id="KW-0902">Two-component regulatory system</keyword>
<accession>A0A7C9TQ62</accession>
<dbReference type="Pfam" id="PF00512">
    <property type="entry name" value="HisKA"/>
    <property type="match status" value="1"/>
</dbReference>
<evidence type="ECO:0000259" key="12">
    <source>
        <dbReference type="PROSITE" id="PS50109"/>
    </source>
</evidence>
<evidence type="ECO:0000256" key="5">
    <source>
        <dbReference type="ARBA" id="ARBA00022679"/>
    </source>
</evidence>
<keyword evidence="6 11" id="KW-0812">Transmembrane</keyword>
<dbReference type="InterPro" id="IPR004358">
    <property type="entry name" value="Sig_transdc_His_kin-like_C"/>
</dbReference>
<feature type="transmembrane region" description="Helical" evidence="11">
    <location>
        <begin position="12"/>
        <end position="36"/>
    </location>
</feature>
<dbReference type="Gene3D" id="3.30.565.10">
    <property type="entry name" value="Histidine kinase-like ATPase, C-terminal domain"/>
    <property type="match status" value="1"/>
</dbReference>
<reference evidence="14 15" key="1">
    <citation type="journal article" date="2014" name="Int. J. Syst. Evol. Microbiol.">
        <title>Description of Galbitalea soli gen. nov., sp. nov., and Frondihabitans sucicola sp. nov.</title>
        <authorList>
            <person name="Kim S.J."/>
            <person name="Lim J.M."/>
            <person name="Ahn J.H."/>
            <person name="Weon H.Y."/>
            <person name="Hamada M."/>
            <person name="Suzuki K."/>
            <person name="Ahn T.Y."/>
            <person name="Kwon S.W."/>
        </authorList>
    </citation>
    <scope>NUCLEOTIDE SEQUENCE [LARGE SCALE GENOMIC DNA]</scope>
    <source>
        <strain evidence="14 15">NBRC 108727</strain>
    </source>
</reference>
<name>A0A7C9TQ62_9MICO</name>
<keyword evidence="8 11" id="KW-1133">Transmembrane helix</keyword>
<dbReference type="RefSeq" id="WP_163472897.1">
    <property type="nucleotide sequence ID" value="NZ_JAAGWZ010000002.1"/>
</dbReference>
<evidence type="ECO:0000256" key="1">
    <source>
        <dbReference type="ARBA" id="ARBA00000085"/>
    </source>
</evidence>
<protein>
    <recommendedName>
        <fullName evidence="3">histidine kinase</fullName>
        <ecNumber evidence="3">2.7.13.3</ecNumber>
    </recommendedName>
</protein>
<dbReference type="EMBL" id="JAAGWZ010000002">
    <property type="protein sequence ID" value="NEM91216.1"/>
    <property type="molecule type" value="Genomic_DNA"/>
</dbReference>
<dbReference type="PROSITE" id="PS50885">
    <property type="entry name" value="HAMP"/>
    <property type="match status" value="1"/>
</dbReference>
<feature type="domain" description="HAMP" evidence="13">
    <location>
        <begin position="174"/>
        <end position="227"/>
    </location>
</feature>